<evidence type="ECO:0000256" key="7">
    <source>
        <dbReference type="SAM" id="MobiDB-lite"/>
    </source>
</evidence>
<accession>A0ABS0L6V5</accession>
<feature type="region of interest" description="Disordered" evidence="7">
    <location>
        <begin position="162"/>
        <end position="181"/>
    </location>
</feature>
<dbReference type="InterPro" id="IPR003644">
    <property type="entry name" value="Calx_beta"/>
</dbReference>
<dbReference type="InterPro" id="IPR026444">
    <property type="entry name" value="Secre_tail"/>
</dbReference>
<evidence type="ECO:0000256" key="5">
    <source>
        <dbReference type="ARBA" id="ARBA00022801"/>
    </source>
</evidence>
<dbReference type="InterPro" id="IPR044925">
    <property type="entry name" value="His-Me_finger_sf"/>
</dbReference>
<name>A0ABS0L6V5_9BACT</name>
<dbReference type="PANTHER" id="PTHR33607">
    <property type="entry name" value="ENDONUCLEASE-1"/>
    <property type="match status" value="1"/>
</dbReference>
<gene>
    <name evidence="10" type="ORF">I5L79_20200</name>
</gene>
<evidence type="ECO:0000256" key="6">
    <source>
        <dbReference type="ARBA" id="ARBA00022837"/>
    </source>
</evidence>
<dbReference type="SUPFAM" id="SSF54060">
    <property type="entry name" value="His-Me finger endonucleases"/>
    <property type="match status" value="1"/>
</dbReference>
<keyword evidence="4" id="KW-0677">Repeat</keyword>
<dbReference type="GO" id="GO:0004519">
    <property type="term" value="F:endonuclease activity"/>
    <property type="evidence" value="ECO:0007669"/>
    <property type="project" value="UniProtKB-KW"/>
</dbReference>
<dbReference type="RefSeq" id="WP_196956897.1">
    <property type="nucleotide sequence ID" value="NZ_JADWYK010000017.1"/>
</dbReference>
<dbReference type="SUPFAM" id="SSF141072">
    <property type="entry name" value="CalX-like"/>
    <property type="match status" value="2"/>
</dbReference>
<evidence type="ECO:0000313" key="11">
    <source>
        <dbReference type="Proteomes" id="UP000601099"/>
    </source>
</evidence>
<dbReference type="Proteomes" id="UP000601099">
    <property type="component" value="Unassembled WGS sequence"/>
</dbReference>
<dbReference type="Pfam" id="PF18962">
    <property type="entry name" value="Por_Secre_tail"/>
    <property type="match status" value="1"/>
</dbReference>
<keyword evidence="5" id="KW-0378">Hydrolase</keyword>
<evidence type="ECO:0000256" key="1">
    <source>
        <dbReference type="ARBA" id="ARBA00006429"/>
    </source>
</evidence>
<evidence type="ECO:0000256" key="2">
    <source>
        <dbReference type="ARBA" id="ARBA00022722"/>
    </source>
</evidence>
<dbReference type="Pfam" id="PF04231">
    <property type="entry name" value="Endonuclease_1"/>
    <property type="match status" value="1"/>
</dbReference>
<sequence length="773" mass="82118">MKHFFASWLTGLLLLSGVAQAQTKLPPAPSATLRGEELRTWLRENWYDGKRQVLGYDQARGRMYNYIDNFDNKLTCVYSGFQQPFKLDSSGTSTSGAAPINCEHTVPQSWFNEAVRMRSDVHHLFPAYDKWNSDRGSDPFADIPDNVTQKWIRGLQSQSSIPTSNIDEYSEDTGSQFEPREDHKGNLARAVFYFYTMHAGQSFDPGKGVITAAASLETLYKWHLQDPVDKHELERNRRAAKAQGNFNPYIAYPELVARAWGFAQTENPKVSFASATGTTTEGNSGTKTYTVNVTVSPAPTATQTVEVALAASSTATAGTDFTFSTQTLTFSPTVTSVPVTITVQGDATAEADETVQLQLRSLSAGLSSGTSLTHTLTITNDDGDIPTISFQTGSGTITEGNDGTTVYTIEVILSGAAPSSEIQVPVTIDVAGTTAGTDDYTLEKSTLTFTNAPVPQRQTLGVIVKGDLLPEAGETLVLRLGTPTGGNAVIGATPTHTLTIVNDDQTPGGTPCASLYFSQYIESSGGNTKVLEIYNPSANAVDLAGHRVELFSNGGKTPQYSFDLKGTLAAHDVYVIANGGSDAAVLAQADNTTAQVAFFNGNDALVLFSGTDTLDVIGQPGQDPGETVGWTVAGGSTLNNTLVRLPTVSVGSTRWNEAAAATWQAVGTNSFSGVGSYTSTACTTTGTRPTTVRNGLELYPNPAAEAVLVRVPRSAQAGEISLFNAVGQLVRRQPAASNGAATSLRTSDLPAGLYSVRVQAGSVQYTGRVVVRH</sequence>
<evidence type="ECO:0000313" key="10">
    <source>
        <dbReference type="EMBL" id="MBG8555878.1"/>
    </source>
</evidence>
<feature type="domain" description="LTD" evidence="9">
    <location>
        <begin position="484"/>
        <end position="665"/>
    </location>
</feature>
<keyword evidence="6" id="KW-0106">Calcium</keyword>
<proteinExistence type="inferred from homology"/>
<feature type="compositionally biased region" description="Polar residues" evidence="7">
    <location>
        <begin position="162"/>
        <end position="176"/>
    </location>
</feature>
<comment type="caution">
    <text evidence="10">The sequence shown here is derived from an EMBL/GenBank/DDBJ whole genome shotgun (WGS) entry which is preliminary data.</text>
</comment>
<dbReference type="PROSITE" id="PS51841">
    <property type="entry name" value="LTD"/>
    <property type="match status" value="1"/>
</dbReference>
<protein>
    <submittedName>
        <fullName evidence="10">Endonuclease</fullName>
    </submittedName>
</protein>
<reference evidence="10 11" key="1">
    <citation type="submission" date="2020-11" db="EMBL/GenBank/DDBJ databases">
        <title>Hymenobacter sp.</title>
        <authorList>
            <person name="Kim M.K."/>
        </authorList>
    </citation>
    <scope>NUCLEOTIDE SEQUENCE [LARGE SCALE GENOMIC DNA]</scope>
    <source>
        <strain evidence="10 11">BT594</strain>
    </source>
</reference>
<evidence type="ECO:0000256" key="8">
    <source>
        <dbReference type="SAM" id="SignalP"/>
    </source>
</evidence>
<dbReference type="InterPro" id="IPR007346">
    <property type="entry name" value="Endonuclease-I"/>
</dbReference>
<feature type="chain" id="PRO_5046542380" evidence="8">
    <location>
        <begin position="22"/>
        <end position="773"/>
    </location>
</feature>
<evidence type="ECO:0000256" key="4">
    <source>
        <dbReference type="ARBA" id="ARBA00022737"/>
    </source>
</evidence>
<keyword evidence="10" id="KW-0255">Endonuclease</keyword>
<evidence type="ECO:0000259" key="9">
    <source>
        <dbReference type="PROSITE" id="PS51841"/>
    </source>
</evidence>
<keyword evidence="3 8" id="KW-0732">Signal</keyword>
<keyword evidence="11" id="KW-1185">Reference proteome</keyword>
<evidence type="ECO:0000256" key="3">
    <source>
        <dbReference type="ARBA" id="ARBA00022729"/>
    </source>
</evidence>
<dbReference type="Pfam" id="PF00932">
    <property type="entry name" value="LTD"/>
    <property type="match status" value="1"/>
</dbReference>
<comment type="similarity">
    <text evidence="1">Belongs to the EndA/NucM nuclease family.</text>
</comment>
<dbReference type="Gene3D" id="2.60.40.2030">
    <property type="match status" value="2"/>
</dbReference>
<organism evidence="10 11">
    <name type="scientific">Hymenobacter guriensis</name>
    <dbReference type="NCBI Taxonomy" id="2793065"/>
    <lineage>
        <taxon>Bacteria</taxon>
        <taxon>Pseudomonadati</taxon>
        <taxon>Bacteroidota</taxon>
        <taxon>Cytophagia</taxon>
        <taxon>Cytophagales</taxon>
        <taxon>Hymenobacteraceae</taxon>
        <taxon>Hymenobacter</taxon>
    </lineage>
</organism>
<dbReference type="Pfam" id="PF03160">
    <property type="entry name" value="Calx-beta"/>
    <property type="match status" value="1"/>
</dbReference>
<dbReference type="InterPro" id="IPR038081">
    <property type="entry name" value="CalX-like_sf"/>
</dbReference>
<feature type="signal peptide" evidence="8">
    <location>
        <begin position="1"/>
        <end position="21"/>
    </location>
</feature>
<dbReference type="EMBL" id="JADWYK010000017">
    <property type="protein sequence ID" value="MBG8555878.1"/>
    <property type="molecule type" value="Genomic_DNA"/>
</dbReference>
<dbReference type="PANTHER" id="PTHR33607:SF2">
    <property type="entry name" value="ENDONUCLEASE-1"/>
    <property type="match status" value="1"/>
</dbReference>
<dbReference type="NCBIfam" id="TIGR04183">
    <property type="entry name" value="Por_Secre_tail"/>
    <property type="match status" value="1"/>
</dbReference>
<keyword evidence="2" id="KW-0540">Nuclease</keyword>
<dbReference type="InterPro" id="IPR001322">
    <property type="entry name" value="Lamin_tail_dom"/>
</dbReference>